<keyword evidence="4" id="KW-1185">Reference proteome</keyword>
<dbReference type="Proteomes" id="UP000258927">
    <property type="component" value="Plasmid pHL2708X3"/>
</dbReference>
<name>A0A2R4MJ81_9HYPH</name>
<dbReference type="SUPFAM" id="SSF143120">
    <property type="entry name" value="YefM-like"/>
    <property type="match status" value="1"/>
</dbReference>
<geneLocation type="plasmid" evidence="4">
    <name>phl2708x3</name>
</geneLocation>
<comment type="function">
    <text evidence="2">Antitoxin component of a type II toxin-antitoxin (TA) system.</text>
</comment>
<dbReference type="NCBIfam" id="TIGR01552">
    <property type="entry name" value="phd_fam"/>
    <property type="match status" value="1"/>
</dbReference>
<reference evidence="3 4" key="1">
    <citation type="submission" date="2017-05" db="EMBL/GenBank/DDBJ databases">
        <title>Genome Analysis of Maritalea myrionectae HL2708#5.</title>
        <authorList>
            <consortium name="Cotde Inc.-PKNU"/>
            <person name="Jang D."/>
            <person name="Oh H.-M."/>
        </authorList>
    </citation>
    <scope>NUCLEOTIDE SEQUENCE [LARGE SCALE GENOMIC DNA]</scope>
    <source>
        <strain evidence="3 4">HL2708#5</strain>
        <plasmid evidence="4">phl2708x3</plasmid>
    </source>
</reference>
<dbReference type="InterPro" id="IPR006442">
    <property type="entry name" value="Antitoxin_Phd/YefM"/>
</dbReference>
<evidence type="ECO:0000256" key="2">
    <source>
        <dbReference type="RuleBase" id="RU362080"/>
    </source>
</evidence>
<dbReference type="Gene3D" id="3.40.1620.10">
    <property type="entry name" value="YefM-like domain"/>
    <property type="match status" value="1"/>
</dbReference>
<evidence type="ECO:0000256" key="1">
    <source>
        <dbReference type="ARBA" id="ARBA00009981"/>
    </source>
</evidence>
<dbReference type="RefSeq" id="WP_117396972.1">
    <property type="nucleotide sequence ID" value="NZ_CP021331.1"/>
</dbReference>
<dbReference type="EMBL" id="CP021331">
    <property type="protein sequence ID" value="AVX06024.1"/>
    <property type="molecule type" value="Genomic_DNA"/>
</dbReference>
<dbReference type="AlphaFoldDB" id="A0A2R4MJ81"/>
<protein>
    <recommendedName>
        <fullName evidence="2">Antitoxin</fullName>
    </recommendedName>
</protein>
<accession>A0A2R4MJ81</accession>
<keyword evidence="3" id="KW-0614">Plasmid</keyword>
<comment type="similarity">
    <text evidence="1 2">Belongs to the phD/YefM antitoxin family.</text>
</comment>
<dbReference type="Pfam" id="PF02604">
    <property type="entry name" value="PhdYeFM_antitox"/>
    <property type="match status" value="1"/>
</dbReference>
<proteinExistence type="inferred from homology"/>
<evidence type="ECO:0000313" key="4">
    <source>
        <dbReference type="Proteomes" id="UP000258927"/>
    </source>
</evidence>
<organism evidence="3 4">
    <name type="scientific">Maritalea myrionectae</name>
    <dbReference type="NCBI Taxonomy" id="454601"/>
    <lineage>
        <taxon>Bacteria</taxon>
        <taxon>Pseudomonadati</taxon>
        <taxon>Pseudomonadota</taxon>
        <taxon>Alphaproteobacteria</taxon>
        <taxon>Hyphomicrobiales</taxon>
        <taxon>Devosiaceae</taxon>
        <taxon>Maritalea</taxon>
    </lineage>
</organism>
<dbReference type="InterPro" id="IPR036165">
    <property type="entry name" value="YefM-like_sf"/>
</dbReference>
<sequence>MATKSISSAEFIRHFGRYHDEAMRHPITLTKHGRASVVVIPAELFERIMQGEGDPRRVYRTSETPPDLSEMIMSELDKRLAHIPDESQNDE</sequence>
<evidence type="ECO:0000313" key="3">
    <source>
        <dbReference type="EMBL" id="AVX06024.1"/>
    </source>
</evidence>
<gene>
    <name evidence="3" type="ORF">MXMO3_03521</name>
</gene>
<dbReference type="KEGG" id="mmyr:MXMO3_03521"/>